<keyword evidence="4" id="KW-1185">Reference proteome</keyword>
<keyword evidence="1 3" id="KW-0808">Transferase</keyword>
<protein>
    <submittedName>
        <fullName evidence="3">SAM-dependent methyltransferase</fullName>
    </submittedName>
</protein>
<dbReference type="CDD" id="cd02440">
    <property type="entry name" value="AdoMet_MTases"/>
    <property type="match status" value="1"/>
</dbReference>
<dbReference type="GO" id="GO:0008757">
    <property type="term" value="F:S-adenosylmethionine-dependent methyltransferase activity"/>
    <property type="evidence" value="ECO:0007669"/>
    <property type="project" value="InterPro"/>
</dbReference>
<gene>
    <name evidence="3" type="ORF">CVM52_18935</name>
</gene>
<sequence length="288" mass="31327">MLDAATAEREGEMEHLEKRVEDHYTTTGLLARIDAALAEMGVSGGDPDSLKPIDEFHTGGLEATEALLTQLEITPQTRVLDIGAGLGGTARHIVHRYGAHVTGVDLTHSFVDVAKALNERVRYSAAITMIQGSALDLPVAGGSFDLAVMLHVGMNIEDKPRLMAEVARVLRPGGTFALFDVMRDGADNNLVFPLPWSEAAGTSFVDHPLAYRTAGEGAGLEHVAQRGRRDFTLHYFARVFEAMEQNGPAPLGIHLLMRETAREKLQNYVANVEAHRIAPVEMIFRKPG</sequence>
<dbReference type="EMBL" id="PGTB01000115">
    <property type="protein sequence ID" value="PJE35096.1"/>
    <property type="molecule type" value="Genomic_DNA"/>
</dbReference>
<dbReference type="Pfam" id="PF08241">
    <property type="entry name" value="Methyltransf_11"/>
    <property type="match status" value="1"/>
</dbReference>
<evidence type="ECO:0000256" key="1">
    <source>
        <dbReference type="ARBA" id="ARBA00022679"/>
    </source>
</evidence>
<accession>A0A2M8IX37</accession>
<organism evidence="3 4">
    <name type="scientific">Pseudooceanicola lipolyticus</name>
    <dbReference type="NCBI Taxonomy" id="2029104"/>
    <lineage>
        <taxon>Bacteria</taxon>
        <taxon>Pseudomonadati</taxon>
        <taxon>Pseudomonadota</taxon>
        <taxon>Alphaproteobacteria</taxon>
        <taxon>Rhodobacterales</taxon>
        <taxon>Paracoccaceae</taxon>
        <taxon>Pseudooceanicola</taxon>
    </lineage>
</organism>
<dbReference type="Proteomes" id="UP000231553">
    <property type="component" value="Unassembled WGS sequence"/>
</dbReference>
<dbReference type="OrthoDB" id="9765084at2"/>
<proteinExistence type="predicted"/>
<dbReference type="PANTHER" id="PTHR44068:SF11">
    <property type="entry name" value="GERANYL DIPHOSPHATE 2-C-METHYLTRANSFERASE"/>
    <property type="match status" value="1"/>
</dbReference>
<evidence type="ECO:0000313" key="3">
    <source>
        <dbReference type="EMBL" id="PJE35096.1"/>
    </source>
</evidence>
<dbReference type="InterPro" id="IPR029063">
    <property type="entry name" value="SAM-dependent_MTases_sf"/>
</dbReference>
<comment type="caution">
    <text evidence="3">The sequence shown here is derived from an EMBL/GenBank/DDBJ whole genome shotgun (WGS) entry which is preliminary data.</text>
</comment>
<dbReference type="SUPFAM" id="SSF53335">
    <property type="entry name" value="S-adenosyl-L-methionine-dependent methyltransferases"/>
    <property type="match status" value="1"/>
</dbReference>
<dbReference type="PANTHER" id="PTHR44068">
    <property type="entry name" value="ZGC:194242"/>
    <property type="match status" value="1"/>
</dbReference>
<name>A0A2M8IX37_9RHOB</name>
<dbReference type="InterPro" id="IPR050447">
    <property type="entry name" value="Erg6_SMT_methyltransf"/>
</dbReference>
<reference evidence="3 4" key="1">
    <citation type="journal article" date="2018" name="Int. J. Syst. Evol. Microbiol.">
        <title>Pseudooceanicola lipolyticus sp. nov., a marine alphaproteobacterium, reclassification of Oceanicola flagellatus as Pseudooceanicola flagellatus comb. nov. and emended description of the genus Pseudooceanicola.</title>
        <authorList>
            <person name="Huang M.-M."/>
            <person name="Guo L.-L."/>
            <person name="Wu Y.-H."/>
            <person name="Lai Q.-L."/>
            <person name="Shao Z.-Z."/>
            <person name="Wang C.-S."/>
            <person name="Wu M."/>
            <person name="Xu X.-W."/>
        </authorList>
    </citation>
    <scope>NUCLEOTIDE SEQUENCE [LARGE SCALE GENOMIC DNA]</scope>
    <source>
        <strain evidence="3 4">157</strain>
    </source>
</reference>
<dbReference type="GO" id="GO:0032259">
    <property type="term" value="P:methylation"/>
    <property type="evidence" value="ECO:0007669"/>
    <property type="project" value="UniProtKB-KW"/>
</dbReference>
<evidence type="ECO:0000259" key="2">
    <source>
        <dbReference type="Pfam" id="PF08241"/>
    </source>
</evidence>
<evidence type="ECO:0000313" key="4">
    <source>
        <dbReference type="Proteomes" id="UP000231553"/>
    </source>
</evidence>
<dbReference type="InterPro" id="IPR013216">
    <property type="entry name" value="Methyltransf_11"/>
</dbReference>
<dbReference type="Gene3D" id="3.40.50.150">
    <property type="entry name" value="Vaccinia Virus protein VP39"/>
    <property type="match status" value="1"/>
</dbReference>
<dbReference type="AlphaFoldDB" id="A0A2M8IX37"/>
<feature type="domain" description="Methyltransferase type 11" evidence="2">
    <location>
        <begin position="80"/>
        <end position="177"/>
    </location>
</feature>
<keyword evidence="3" id="KW-0489">Methyltransferase</keyword>